<feature type="active site" description="Acyl-thioester intermediate" evidence="6">
    <location>
        <position position="180"/>
    </location>
</feature>
<dbReference type="PANTHER" id="PTHR10993">
    <property type="entry name" value="OCTANOYLTRANSFERASE"/>
    <property type="match status" value="1"/>
</dbReference>
<evidence type="ECO:0000256" key="1">
    <source>
        <dbReference type="ARBA" id="ARBA00004821"/>
    </source>
</evidence>
<evidence type="ECO:0000256" key="4">
    <source>
        <dbReference type="ARBA" id="ARBA00024732"/>
    </source>
</evidence>
<name>A0A4R9LWX0_9LEPT</name>
<proteinExistence type="inferred from homology"/>
<comment type="caution">
    <text evidence="10">The sequence shown here is derived from an EMBL/GenBank/DDBJ whole genome shotgun (WGS) entry which is preliminary data.</text>
</comment>
<dbReference type="GO" id="GO:0033819">
    <property type="term" value="F:lipoyl(octanoyl) transferase activity"/>
    <property type="evidence" value="ECO:0007669"/>
    <property type="project" value="UniProtKB-EC"/>
</dbReference>
<evidence type="ECO:0000259" key="9">
    <source>
        <dbReference type="PROSITE" id="PS51733"/>
    </source>
</evidence>
<dbReference type="InterPro" id="IPR020605">
    <property type="entry name" value="Octanoyltransferase_CS"/>
</dbReference>
<evidence type="ECO:0000313" key="11">
    <source>
        <dbReference type="Proteomes" id="UP000298058"/>
    </source>
</evidence>
<accession>A0A4R9LWX0</accession>
<evidence type="ECO:0000256" key="6">
    <source>
        <dbReference type="PIRSR" id="PIRSR016262-1"/>
    </source>
</evidence>
<comment type="catalytic activity">
    <reaction evidence="5">
        <text>octanoyl-[ACP] + L-lysyl-[protein] = N(6)-octanoyl-L-lysyl-[protein] + holo-[ACP] + H(+)</text>
        <dbReference type="Rhea" id="RHEA:17665"/>
        <dbReference type="Rhea" id="RHEA-COMP:9636"/>
        <dbReference type="Rhea" id="RHEA-COMP:9685"/>
        <dbReference type="Rhea" id="RHEA-COMP:9752"/>
        <dbReference type="Rhea" id="RHEA-COMP:9928"/>
        <dbReference type="ChEBI" id="CHEBI:15378"/>
        <dbReference type="ChEBI" id="CHEBI:29969"/>
        <dbReference type="ChEBI" id="CHEBI:64479"/>
        <dbReference type="ChEBI" id="CHEBI:78463"/>
        <dbReference type="ChEBI" id="CHEBI:78809"/>
        <dbReference type="EC" id="2.3.1.181"/>
    </reaction>
</comment>
<dbReference type="OrthoDB" id="9787061at2"/>
<feature type="binding site" evidence="7">
    <location>
        <begin position="162"/>
        <end position="164"/>
    </location>
    <ligand>
        <name>substrate</name>
    </ligand>
</feature>
<evidence type="ECO:0000256" key="7">
    <source>
        <dbReference type="PIRSR" id="PIRSR016262-2"/>
    </source>
</evidence>
<keyword evidence="2 5" id="KW-0808">Transferase</keyword>
<dbReference type="EMBL" id="RQHW01000065">
    <property type="protein sequence ID" value="TGN17597.1"/>
    <property type="molecule type" value="Genomic_DNA"/>
</dbReference>
<evidence type="ECO:0000256" key="8">
    <source>
        <dbReference type="PIRSR" id="PIRSR016262-3"/>
    </source>
</evidence>
<dbReference type="PANTHER" id="PTHR10993:SF7">
    <property type="entry name" value="LIPOYLTRANSFERASE 2, MITOCHONDRIAL-RELATED"/>
    <property type="match status" value="1"/>
</dbReference>
<reference evidence="10" key="1">
    <citation type="journal article" date="2019" name="PLoS Negl. Trop. Dis.">
        <title>Revisiting the worldwide diversity of Leptospira species in the environment.</title>
        <authorList>
            <person name="Vincent A.T."/>
            <person name="Schiettekatte O."/>
            <person name="Bourhy P."/>
            <person name="Veyrier F.J."/>
            <person name="Picardeau M."/>
        </authorList>
    </citation>
    <scope>NUCLEOTIDE SEQUENCE [LARGE SCALE GENOMIC DNA]</scope>
    <source>
        <strain evidence="10">201300427</strain>
    </source>
</reference>
<dbReference type="InterPro" id="IPR004143">
    <property type="entry name" value="BPL_LPL_catalytic"/>
</dbReference>
<dbReference type="PROSITE" id="PS51733">
    <property type="entry name" value="BPL_LPL_CATALYTIC"/>
    <property type="match status" value="1"/>
</dbReference>
<dbReference type="EC" id="2.3.1.181" evidence="5"/>
<evidence type="ECO:0000256" key="3">
    <source>
        <dbReference type="ARBA" id="ARBA00023315"/>
    </source>
</evidence>
<feature type="binding site" evidence="7">
    <location>
        <begin position="78"/>
        <end position="85"/>
    </location>
    <ligand>
        <name>substrate</name>
    </ligand>
</feature>
<comment type="similarity">
    <text evidence="5">Belongs to the LipB family.</text>
</comment>
<feature type="domain" description="BPL/LPL catalytic" evidence="9">
    <location>
        <begin position="33"/>
        <end position="218"/>
    </location>
</feature>
<comment type="function">
    <text evidence="4 5">Catalyzes the transfer of endogenously produced octanoic acid from octanoyl-acyl-carrier-protein onto the lipoyl domains of lipoate-dependent enzymes. Lipoyl-ACP can also act as a substrate although octanoyl-ACP is likely to be the physiological substrate.</text>
</comment>
<dbReference type="NCBIfam" id="TIGR00214">
    <property type="entry name" value="lipB"/>
    <property type="match status" value="1"/>
</dbReference>
<evidence type="ECO:0000256" key="2">
    <source>
        <dbReference type="ARBA" id="ARBA00022679"/>
    </source>
</evidence>
<dbReference type="Gene3D" id="3.30.930.10">
    <property type="entry name" value="Bira Bifunctional Protein, Domain 2"/>
    <property type="match status" value="1"/>
</dbReference>
<keyword evidence="3 5" id="KW-0012">Acyltransferase</keyword>
<gene>
    <name evidence="10" type="primary">lipB</name>
    <name evidence="10" type="ORF">EHS15_16315</name>
</gene>
<dbReference type="GO" id="GO:0009249">
    <property type="term" value="P:protein lipoylation"/>
    <property type="evidence" value="ECO:0007669"/>
    <property type="project" value="InterPro"/>
</dbReference>
<evidence type="ECO:0000313" key="10">
    <source>
        <dbReference type="EMBL" id="TGN17597.1"/>
    </source>
</evidence>
<evidence type="ECO:0000256" key="5">
    <source>
        <dbReference type="PIRNR" id="PIRNR016262"/>
    </source>
</evidence>
<dbReference type="Proteomes" id="UP000298058">
    <property type="component" value="Unassembled WGS sequence"/>
</dbReference>
<comment type="pathway">
    <text evidence="1 5">Protein modification; protein lipoylation via endogenous pathway; protein N(6)-(lipoyl)lysine from octanoyl-[acyl-carrier-protein]: step 1/2.</text>
</comment>
<dbReference type="AlphaFoldDB" id="A0A4R9LWX0"/>
<feature type="site" description="Lowers pKa of active site Cys" evidence="8">
    <location>
        <position position="146"/>
    </location>
</feature>
<dbReference type="InterPro" id="IPR000544">
    <property type="entry name" value="Octanoyltransferase"/>
</dbReference>
<feature type="binding site" evidence="7">
    <location>
        <begin position="149"/>
        <end position="151"/>
    </location>
    <ligand>
        <name>substrate</name>
    </ligand>
</feature>
<dbReference type="UniPathway" id="UPA00538">
    <property type="reaction ID" value="UER00592"/>
</dbReference>
<dbReference type="PROSITE" id="PS01313">
    <property type="entry name" value="LIPB"/>
    <property type="match status" value="1"/>
</dbReference>
<keyword evidence="11" id="KW-1185">Reference proteome</keyword>
<protein>
    <recommendedName>
        <fullName evidence="5">Octanoyltransferase</fullName>
        <ecNumber evidence="5">2.3.1.181</ecNumber>
    </recommendedName>
</protein>
<dbReference type="PIRSF" id="PIRSF016262">
    <property type="entry name" value="LPLase"/>
    <property type="match status" value="1"/>
</dbReference>
<sequence length="219" mass="24948">MTKFLHSSGFPSFYLSKPCSYHRYLQFQEGARTERKESVLFLEHYPCLTGGLGAKAENLLATQETLKSRSIELIQINRGGDYTAHEPGQIVGYPHFDLKKRDKSLGTYLQALTIAVRNAILEIWKLEVEENRTSPGLYLKDFPDKKLVSMGVYAKSYFTSFGFALNGVNDLSTFQWIHPCGGLSSNMISLKRLGKVKDWEKEKLRFAGAMLFHLERLIL</sequence>
<organism evidence="10 11">
    <name type="scientific">Leptospira idonii</name>
    <dbReference type="NCBI Taxonomy" id="1193500"/>
    <lineage>
        <taxon>Bacteria</taxon>
        <taxon>Pseudomonadati</taxon>
        <taxon>Spirochaetota</taxon>
        <taxon>Spirochaetia</taxon>
        <taxon>Leptospirales</taxon>
        <taxon>Leptospiraceae</taxon>
        <taxon>Leptospira</taxon>
    </lineage>
</organism>
<dbReference type="Pfam" id="PF21948">
    <property type="entry name" value="LplA-B_cat"/>
    <property type="match status" value="1"/>
</dbReference>
<dbReference type="SUPFAM" id="SSF55681">
    <property type="entry name" value="Class II aaRS and biotin synthetases"/>
    <property type="match status" value="1"/>
</dbReference>
<dbReference type="InterPro" id="IPR045864">
    <property type="entry name" value="aa-tRNA-synth_II/BPL/LPL"/>
</dbReference>